<keyword evidence="6" id="KW-1185">Reference proteome</keyword>
<sequence>MFKFFFALSTFLCFSLAVGPAQVPLFKIPAALNPQLTNILDNDTITLYYNGSGPVPGYDELSPLPEPITPLNQSMIEDSFFDELMAILPSTAYPDPCTKCIAAGQLMHVVAISEPVDTVTNLLVRVCNTLDFFRDSIRSSSCEAQFGSPGQFGPHLAQLFSKMSLTTGDYQAICSIKKFGLCEEQPPLEIDEDLFFEPKPKHADTAPEPSGEIINVLHLSDFHLDPRFDIGSEGNCSQKLCCRPYSNNVELETDWTNPSIPASRFGSYSCDSPPDLALSAFTSMSEFFDINKLAFTIFTGDTVSHDRDDTLSMPYVSYSEETAYHIFKQYLGDTPVYATLGNHETIHKDFVPQHVLNPDPTNTSTNALAWNYDLLSSLWEKNEWLNTTEAAWAKTHYGVYATTTAQGLRVISLNSDFWYRVNVFNYWNISNPDPTGMFRWLSDELTRCEKHGQRAWIIAHALTGHDGTAALPNPSALFHSIVRRFSPGTIAAIFFGHTHLDQFQIFYDYLPDSIDFLSGKRDTTKVDFSRPLVVGHVGPSVTPLTGLNAGYRVYQVDNKTFEVLGAQTYFANISNSLKWTMPVWELEYDARSAYSIVDKSPFGQNPGVARPVNHGHKPRGSWSIDDDLPGYNPRVPWPIDSPLNATFWHRVTESMLEDSDSPQSLLKLYNHYETKSTSSAFHRGFVAVSAEQKVCFLRAGTSADGTRCRKFYGGDDGDDDDGDDDDPLFAHFGTHRTLV</sequence>
<dbReference type="PANTHER" id="PTHR10340:SF27">
    <property type="entry name" value="ACL091CP"/>
    <property type="match status" value="1"/>
</dbReference>
<dbReference type="SUPFAM" id="SSF56300">
    <property type="entry name" value="Metallo-dependent phosphatases"/>
    <property type="match status" value="1"/>
</dbReference>
<evidence type="ECO:0000256" key="1">
    <source>
        <dbReference type="ARBA" id="ARBA00022801"/>
    </source>
</evidence>
<reference evidence="5 6" key="1">
    <citation type="submission" date="2023-08" db="EMBL/GenBank/DDBJ databases">
        <title>Black Yeasts Isolated from many extreme environments.</title>
        <authorList>
            <person name="Coleine C."/>
            <person name="Stajich J.E."/>
            <person name="Selbmann L."/>
        </authorList>
    </citation>
    <scope>NUCLEOTIDE SEQUENCE [LARGE SCALE GENOMIC DNA]</scope>
    <source>
        <strain evidence="5 6">CCFEE 5792</strain>
    </source>
</reference>
<feature type="chain" id="PRO_5044001437" description="Calcineurin-like phosphoesterase domain-containing protein" evidence="3">
    <location>
        <begin position="18"/>
        <end position="739"/>
    </location>
</feature>
<keyword evidence="1" id="KW-0378">Hydrolase</keyword>
<evidence type="ECO:0000256" key="2">
    <source>
        <dbReference type="ARBA" id="ARBA00023180"/>
    </source>
</evidence>
<dbReference type="RefSeq" id="XP_064701410.1">
    <property type="nucleotide sequence ID" value="XM_064852435.1"/>
</dbReference>
<dbReference type="EMBL" id="JAVRRD010000034">
    <property type="protein sequence ID" value="KAK5045799.1"/>
    <property type="molecule type" value="Genomic_DNA"/>
</dbReference>
<name>A0AAV9MVS6_9EURO</name>
<dbReference type="GeneID" id="89977054"/>
<dbReference type="AlphaFoldDB" id="A0AAV9MVS6"/>
<dbReference type="InterPro" id="IPR029052">
    <property type="entry name" value="Metallo-depent_PP-like"/>
</dbReference>
<dbReference type="PANTHER" id="PTHR10340">
    <property type="entry name" value="SPHINGOMYELIN PHOSPHODIESTERASE"/>
    <property type="match status" value="1"/>
</dbReference>
<feature type="signal peptide" evidence="3">
    <location>
        <begin position="1"/>
        <end position="17"/>
    </location>
</feature>
<feature type="domain" description="Calcineurin-like phosphoesterase" evidence="4">
    <location>
        <begin position="215"/>
        <end position="499"/>
    </location>
</feature>
<organism evidence="5 6">
    <name type="scientific">Exophiala bonariae</name>
    <dbReference type="NCBI Taxonomy" id="1690606"/>
    <lineage>
        <taxon>Eukaryota</taxon>
        <taxon>Fungi</taxon>
        <taxon>Dikarya</taxon>
        <taxon>Ascomycota</taxon>
        <taxon>Pezizomycotina</taxon>
        <taxon>Eurotiomycetes</taxon>
        <taxon>Chaetothyriomycetidae</taxon>
        <taxon>Chaetothyriales</taxon>
        <taxon>Herpotrichiellaceae</taxon>
        <taxon>Exophiala</taxon>
    </lineage>
</organism>
<evidence type="ECO:0000313" key="6">
    <source>
        <dbReference type="Proteomes" id="UP001358417"/>
    </source>
</evidence>
<proteinExistence type="predicted"/>
<gene>
    <name evidence="5" type="ORF">LTR84_008892</name>
</gene>
<dbReference type="InterPro" id="IPR004843">
    <property type="entry name" value="Calcineurin-like_PHP"/>
</dbReference>
<evidence type="ECO:0000256" key="3">
    <source>
        <dbReference type="SAM" id="SignalP"/>
    </source>
</evidence>
<dbReference type="Proteomes" id="UP001358417">
    <property type="component" value="Unassembled WGS sequence"/>
</dbReference>
<comment type="caution">
    <text evidence="5">The sequence shown here is derived from an EMBL/GenBank/DDBJ whole genome shotgun (WGS) entry which is preliminary data.</text>
</comment>
<protein>
    <recommendedName>
        <fullName evidence="4">Calcineurin-like phosphoesterase domain-containing protein</fullName>
    </recommendedName>
</protein>
<evidence type="ECO:0000259" key="4">
    <source>
        <dbReference type="Pfam" id="PF00149"/>
    </source>
</evidence>
<keyword evidence="3" id="KW-0732">Signal</keyword>
<evidence type="ECO:0000313" key="5">
    <source>
        <dbReference type="EMBL" id="KAK5045799.1"/>
    </source>
</evidence>
<dbReference type="CDD" id="cd00842">
    <property type="entry name" value="MPP_ASMase"/>
    <property type="match status" value="1"/>
</dbReference>
<dbReference type="GO" id="GO:0008081">
    <property type="term" value="F:phosphoric diester hydrolase activity"/>
    <property type="evidence" value="ECO:0007669"/>
    <property type="project" value="TreeGrafter"/>
</dbReference>
<dbReference type="Gene3D" id="3.60.21.10">
    <property type="match status" value="1"/>
</dbReference>
<keyword evidence="2" id="KW-0325">Glycoprotein</keyword>
<dbReference type="Pfam" id="PF00149">
    <property type="entry name" value="Metallophos"/>
    <property type="match status" value="1"/>
</dbReference>
<dbReference type="InterPro" id="IPR041805">
    <property type="entry name" value="ASMase/PPN1_MPP"/>
</dbReference>
<accession>A0AAV9MVS6</accession>